<comment type="caution">
    <text evidence="1">The sequence shown here is derived from an EMBL/GenBank/DDBJ whole genome shotgun (WGS) entry which is preliminary data.</text>
</comment>
<accession>A0AAD5NB29</accession>
<evidence type="ECO:0000313" key="1">
    <source>
        <dbReference type="EMBL" id="KAJ1365536.1"/>
    </source>
</evidence>
<dbReference type="Proteomes" id="UP001196413">
    <property type="component" value="Unassembled WGS sequence"/>
</dbReference>
<proteinExistence type="predicted"/>
<dbReference type="AlphaFoldDB" id="A0AAD5NB29"/>
<protein>
    <submittedName>
        <fullName evidence="1">Uncharacterized protein</fullName>
    </submittedName>
</protein>
<sequence length="117" mass="13240">MRKIKLTEFNDGSVDCGSVGGSVVEYFKHAGDPIQLPENALEFLQWSNELRWTLKKLASRKLTVTADVFEQVRELQLEKINTTGPKTASGLTLQSVCDIITLSSIWAVWWMNQTFPH</sequence>
<organism evidence="1 2">
    <name type="scientific">Parelaphostrongylus tenuis</name>
    <name type="common">Meningeal worm</name>
    <dbReference type="NCBI Taxonomy" id="148309"/>
    <lineage>
        <taxon>Eukaryota</taxon>
        <taxon>Metazoa</taxon>
        <taxon>Ecdysozoa</taxon>
        <taxon>Nematoda</taxon>
        <taxon>Chromadorea</taxon>
        <taxon>Rhabditida</taxon>
        <taxon>Rhabditina</taxon>
        <taxon>Rhabditomorpha</taxon>
        <taxon>Strongyloidea</taxon>
        <taxon>Metastrongylidae</taxon>
        <taxon>Parelaphostrongylus</taxon>
    </lineage>
</organism>
<gene>
    <name evidence="1" type="ORF">KIN20_025900</name>
</gene>
<name>A0AAD5NB29_PARTN</name>
<dbReference type="EMBL" id="JAHQIW010005295">
    <property type="protein sequence ID" value="KAJ1365536.1"/>
    <property type="molecule type" value="Genomic_DNA"/>
</dbReference>
<evidence type="ECO:0000313" key="2">
    <source>
        <dbReference type="Proteomes" id="UP001196413"/>
    </source>
</evidence>
<reference evidence="1" key="1">
    <citation type="submission" date="2021-06" db="EMBL/GenBank/DDBJ databases">
        <title>Parelaphostrongylus tenuis whole genome reference sequence.</title>
        <authorList>
            <person name="Garwood T.J."/>
            <person name="Larsen P.A."/>
            <person name="Fountain-Jones N.M."/>
            <person name="Garbe J.R."/>
            <person name="Macchietto M.G."/>
            <person name="Kania S.A."/>
            <person name="Gerhold R.W."/>
            <person name="Richards J.E."/>
            <person name="Wolf T.M."/>
        </authorList>
    </citation>
    <scope>NUCLEOTIDE SEQUENCE</scope>
    <source>
        <strain evidence="1">MNPRO001-30</strain>
        <tissue evidence="1">Meninges</tissue>
    </source>
</reference>
<keyword evidence="2" id="KW-1185">Reference proteome</keyword>